<sequence length="192" mass="20865">MQLDSLDSILEKTPLGRDELATNAHRLTPMVRGVLVLVNGQRRVADLLACASDRARWQEAISMLLGQGFVRPVEGVDAATQGVTSTTRFPDTKAATTTQFPASLFASSELADAGETGERDLCSLLCALATRGFGKQADKLVQKLRAADNTQAGQRAAVDSCVKYIRLFIDEKKAEPFRRRAQDLIDDWPGTA</sequence>
<dbReference type="Proteomes" id="UP000214566">
    <property type="component" value="Unassembled WGS sequence"/>
</dbReference>
<name>A0A238D6H9_THIDL</name>
<evidence type="ECO:0000313" key="1">
    <source>
        <dbReference type="EMBL" id="SBP88760.1"/>
    </source>
</evidence>
<accession>A0A238D6H9</accession>
<evidence type="ECO:0000313" key="2">
    <source>
        <dbReference type="Proteomes" id="UP000214566"/>
    </source>
</evidence>
<reference evidence="1 2" key="1">
    <citation type="submission" date="2016-06" db="EMBL/GenBank/DDBJ databases">
        <authorList>
            <person name="Kjaerup R.B."/>
            <person name="Dalgaard T.S."/>
            <person name="Juul-Madsen H.R."/>
        </authorList>
    </citation>
    <scope>NUCLEOTIDE SEQUENCE [LARGE SCALE GENOMIC DNA]</scope>
    <source>
        <strain evidence="1 2">DSM 16361</strain>
    </source>
</reference>
<dbReference type="EMBL" id="FLMQ01000056">
    <property type="protein sequence ID" value="SBP88760.1"/>
    <property type="molecule type" value="Genomic_DNA"/>
</dbReference>
<gene>
    <name evidence="1" type="ORF">THIARS_70380</name>
</gene>
<keyword evidence="2" id="KW-1185">Reference proteome</keyword>
<dbReference type="AlphaFoldDB" id="A0A238D6H9"/>
<proteinExistence type="predicted"/>
<protein>
    <submittedName>
        <fullName evidence="1">Uncharacterized protein</fullName>
    </submittedName>
</protein>
<dbReference type="OrthoDB" id="8965824at2"/>
<dbReference type="RefSeq" id="WP_141202394.1">
    <property type="nucleotide sequence ID" value="NZ_LT592171.1"/>
</dbReference>
<organism evidence="1 2">
    <name type="scientific">Thiomonas delicata</name>
    <name type="common">Thiomonas cuprina</name>
    <dbReference type="NCBI Taxonomy" id="364030"/>
    <lineage>
        <taxon>Bacteria</taxon>
        <taxon>Pseudomonadati</taxon>
        <taxon>Pseudomonadota</taxon>
        <taxon>Betaproteobacteria</taxon>
        <taxon>Burkholderiales</taxon>
        <taxon>Thiomonas</taxon>
    </lineage>
</organism>